<comment type="pathway">
    <text evidence="2 10">Carbohydrate degradation; glycolysis; pyruvate from D-glyceraldehyde 3-phosphate: step 3/5.</text>
</comment>
<evidence type="ECO:0000256" key="7">
    <source>
        <dbReference type="ARBA" id="ARBA00023211"/>
    </source>
</evidence>
<organism evidence="16 17">
    <name type="scientific">Natronospira elongata</name>
    <dbReference type="NCBI Taxonomy" id="3110268"/>
    <lineage>
        <taxon>Bacteria</taxon>
        <taxon>Pseudomonadati</taxon>
        <taxon>Pseudomonadota</taxon>
        <taxon>Gammaproteobacteria</taxon>
        <taxon>Natronospirales</taxon>
        <taxon>Natronospiraceae</taxon>
        <taxon>Natronospira</taxon>
    </lineage>
</organism>
<comment type="catalytic activity">
    <reaction evidence="1 10">
        <text>(2R)-2-phosphoglycerate = (2R)-3-phosphoglycerate</text>
        <dbReference type="Rhea" id="RHEA:15901"/>
        <dbReference type="ChEBI" id="CHEBI:58272"/>
        <dbReference type="ChEBI" id="CHEBI:58289"/>
        <dbReference type="EC" id="5.4.2.12"/>
    </reaction>
</comment>
<dbReference type="HAMAP" id="MF_01038">
    <property type="entry name" value="GpmI"/>
    <property type="match status" value="1"/>
</dbReference>
<dbReference type="GO" id="GO:0005829">
    <property type="term" value="C:cytosol"/>
    <property type="evidence" value="ECO:0007669"/>
    <property type="project" value="TreeGrafter"/>
</dbReference>
<feature type="binding site" evidence="10 13">
    <location>
        <position position="404"/>
    </location>
    <ligand>
        <name>Mn(2+)</name>
        <dbReference type="ChEBI" id="CHEBI:29035"/>
        <label>1</label>
    </ligand>
</feature>
<feature type="binding site" evidence="10 13">
    <location>
        <position position="14"/>
    </location>
    <ligand>
        <name>Mn(2+)</name>
        <dbReference type="ChEBI" id="CHEBI:29035"/>
        <label>2</label>
    </ligand>
</feature>
<dbReference type="GO" id="GO:0004619">
    <property type="term" value="F:phosphoglycerate mutase activity"/>
    <property type="evidence" value="ECO:0007669"/>
    <property type="project" value="UniProtKB-UniRule"/>
</dbReference>
<keyword evidence="6 10" id="KW-0324">Glycolysis</keyword>
<dbReference type="Gene3D" id="3.40.720.10">
    <property type="entry name" value="Alkaline Phosphatase, subunit A"/>
    <property type="match status" value="1"/>
</dbReference>
<comment type="subunit">
    <text evidence="10">Monomer.</text>
</comment>
<comment type="cofactor">
    <cofactor evidence="10">
        <name>Mn(2+)</name>
        <dbReference type="ChEBI" id="CHEBI:29035"/>
    </cofactor>
    <text evidence="10">Binds 2 manganese ions per subunit.</text>
</comment>
<dbReference type="Proteomes" id="UP001302316">
    <property type="component" value="Unassembled WGS sequence"/>
</dbReference>
<accession>A0AAP6JEA8</accession>
<dbReference type="Gene3D" id="3.40.1450.10">
    <property type="entry name" value="BPG-independent phosphoglycerate mutase, domain B"/>
    <property type="match status" value="1"/>
</dbReference>
<feature type="binding site" evidence="10 12">
    <location>
        <position position="125"/>
    </location>
    <ligand>
        <name>substrate</name>
    </ligand>
</feature>
<dbReference type="EMBL" id="JAYGII010000005">
    <property type="protein sequence ID" value="MEA5444966.1"/>
    <property type="molecule type" value="Genomic_DNA"/>
</dbReference>
<dbReference type="FunFam" id="3.40.1450.10:FF:000001">
    <property type="entry name" value="2,3-bisphosphoglycerate-independent phosphoglycerate mutase"/>
    <property type="match status" value="1"/>
</dbReference>
<keyword evidence="17" id="KW-1185">Reference proteome</keyword>
<keyword evidence="8 10" id="KW-0413">Isomerase</keyword>
<feature type="binding site" evidence="10 13">
    <location>
        <position position="460"/>
    </location>
    <ligand>
        <name>Mn(2+)</name>
        <dbReference type="ChEBI" id="CHEBI:29035"/>
        <label>1</label>
    </ligand>
</feature>
<comment type="caution">
    <text evidence="16">The sequence shown here is derived from an EMBL/GenBank/DDBJ whole genome shotgun (WGS) entry which is preliminary data.</text>
</comment>
<dbReference type="CDD" id="cd16010">
    <property type="entry name" value="iPGM"/>
    <property type="match status" value="1"/>
</dbReference>
<dbReference type="AlphaFoldDB" id="A0AAP6JEA8"/>
<dbReference type="InterPro" id="IPR005995">
    <property type="entry name" value="Pgm_bpd_ind"/>
</dbReference>
<evidence type="ECO:0000256" key="8">
    <source>
        <dbReference type="ARBA" id="ARBA00023235"/>
    </source>
</evidence>
<keyword evidence="5 10" id="KW-0479">Metal-binding</keyword>
<dbReference type="PANTHER" id="PTHR31637:SF0">
    <property type="entry name" value="2,3-BISPHOSPHOGLYCERATE-INDEPENDENT PHOSPHOGLYCERATE MUTASE"/>
    <property type="match status" value="1"/>
</dbReference>
<dbReference type="RefSeq" id="WP_346050595.1">
    <property type="nucleotide sequence ID" value="NZ_JAYGII010000005.1"/>
</dbReference>
<evidence type="ECO:0000313" key="17">
    <source>
        <dbReference type="Proteomes" id="UP001302316"/>
    </source>
</evidence>
<feature type="active site" description="Phosphoserine intermediate" evidence="10 11">
    <location>
        <position position="64"/>
    </location>
</feature>
<evidence type="ECO:0000256" key="10">
    <source>
        <dbReference type="HAMAP-Rule" id="MF_01038"/>
    </source>
</evidence>
<feature type="domain" description="BPG-independent PGAM N-terminal" evidence="15">
    <location>
        <begin position="84"/>
        <end position="297"/>
    </location>
</feature>
<dbReference type="InterPro" id="IPR006124">
    <property type="entry name" value="Metalloenzyme"/>
</dbReference>
<evidence type="ECO:0000259" key="15">
    <source>
        <dbReference type="Pfam" id="PF06415"/>
    </source>
</evidence>
<feature type="binding site" evidence="10 12">
    <location>
        <begin position="260"/>
        <end position="263"/>
    </location>
    <ligand>
        <name>substrate</name>
    </ligand>
</feature>
<feature type="binding site" evidence="10 13">
    <location>
        <position position="442"/>
    </location>
    <ligand>
        <name>Mn(2+)</name>
        <dbReference type="ChEBI" id="CHEBI:29035"/>
        <label>2</label>
    </ligand>
</feature>
<feature type="domain" description="Metalloenzyme" evidence="14">
    <location>
        <begin position="7"/>
        <end position="494"/>
    </location>
</feature>
<evidence type="ECO:0000256" key="9">
    <source>
        <dbReference type="ARBA" id="ARBA00071648"/>
    </source>
</evidence>
<feature type="binding site" evidence="10 13">
    <location>
        <position position="400"/>
    </location>
    <ligand>
        <name>Mn(2+)</name>
        <dbReference type="ChEBI" id="CHEBI:29035"/>
        <label>1</label>
    </ligand>
</feature>
<evidence type="ECO:0000256" key="6">
    <source>
        <dbReference type="ARBA" id="ARBA00023152"/>
    </source>
</evidence>
<dbReference type="PANTHER" id="PTHR31637">
    <property type="entry name" value="2,3-BISPHOSPHOGLYCERATE-INDEPENDENT PHOSPHOGLYCERATE MUTASE"/>
    <property type="match status" value="1"/>
</dbReference>
<feature type="binding site" evidence="10 12">
    <location>
        <position position="333"/>
    </location>
    <ligand>
        <name>substrate</name>
    </ligand>
</feature>
<dbReference type="SUPFAM" id="SSF53649">
    <property type="entry name" value="Alkaline phosphatase-like"/>
    <property type="match status" value="1"/>
</dbReference>
<dbReference type="NCBIfam" id="TIGR01307">
    <property type="entry name" value="pgm_bpd_ind"/>
    <property type="match status" value="1"/>
</dbReference>
<feature type="binding site" evidence="10 13">
    <location>
        <position position="441"/>
    </location>
    <ligand>
        <name>Mn(2+)</name>
        <dbReference type="ChEBI" id="CHEBI:29035"/>
        <label>2</label>
    </ligand>
</feature>
<dbReference type="PIRSF" id="PIRSF001492">
    <property type="entry name" value="IPGAM"/>
    <property type="match status" value="1"/>
</dbReference>
<dbReference type="InterPro" id="IPR011258">
    <property type="entry name" value="BPG-indep_PGM_N"/>
</dbReference>
<evidence type="ECO:0000256" key="2">
    <source>
        <dbReference type="ARBA" id="ARBA00004798"/>
    </source>
</evidence>
<evidence type="ECO:0000256" key="11">
    <source>
        <dbReference type="PIRSR" id="PIRSR001492-1"/>
    </source>
</evidence>
<evidence type="ECO:0000256" key="4">
    <source>
        <dbReference type="ARBA" id="ARBA00012026"/>
    </source>
</evidence>
<feature type="binding site" evidence="10 13">
    <location>
        <position position="64"/>
    </location>
    <ligand>
        <name>Mn(2+)</name>
        <dbReference type="ChEBI" id="CHEBI:29035"/>
        <label>2</label>
    </ligand>
</feature>
<protein>
    <recommendedName>
        <fullName evidence="9 10">2,3-bisphosphoglycerate-independent phosphoglycerate mutase</fullName>
        <shortName evidence="10">BPG-independent PGAM</shortName>
        <shortName evidence="10">Phosphoglyceromutase</shortName>
        <shortName evidence="10">iPGM</shortName>
        <ecNumber evidence="4 10">5.4.2.12</ecNumber>
    </recommendedName>
</protein>
<comment type="function">
    <text evidence="10">Catalyzes the interconversion of 2-phosphoglycerate and 3-phosphoglycerate.</text>
</comment>
<proteinExistence type="inferred from homology"/>
<dbReference type="GO" id="GO:0006007">
    <property type="term" value="P:glucose catabolic process"/>
    <property type="evidence" value="ECO:0007669"/>
    <property type="project" value="InterPro"/>
</dbReference>
<evidence type="ECO:0000313" key="16">
    <source>
        <dbReference type="EMBL" id="MEA5444966.1"/>
    </source>
</evidence>
<evidence type="ECO:0000256" key="1">
    <source>
        <dbReference type="ARBA" id="ARBA00000370"/>
    </source>
</evidence>
<evidence type="ECO:0000259" key="14">
    <source>
        <dbReference type="Pfam" id="PF01676"/>
    </source>
</evidence>
<gene>
    <name evidence="10 16" type="primary">gpmI</name>
    <name evidence="16" type="ORF">VCB98_03935</name>
</gene>
<dbReference type="Pfam" id="PF01676">
    <property type="entry name" value="Metalloenzyme"/>
    <property type="match status" value="1"/>
</dbReference>
<dbReference type="InterPro" id="IPR036646">
    <property type="entry name" value="PGAM_B_sf"/>
</dbReference>
<evidence type="ECO:0000256" key="12">
    <source>
        <dbReference type="PIRSR" id="PIRSR001492-2"/>
    </source>
</evidence>
<reference evidence="16 17" key="1">
    <citation type="submission" date="2023-12" db="EMBL/GenBank/DDBJ databases">
        <title>Whole-genome sequencing of halo(alkali)philic microorganisms from hypersaline lakes.</title>
        <authorList>
            <person name="Sorokin D.Y."/>
            <person name="Merkel A.Y."/>
            <person name="Messina E."/>
            <person name="Yakimov M."/>
        </authorList>
    </citation>
    <scope>NUCLEOTIDE SEQUENCE [LARGE SCALE GENOMIC DNA]</scope>
    <source>
        <strain evidence="16 17">AB-CW1</strain>
    </source>
</reference>
<sequence length="511" mass="55600">MADTPRPVLLVILDGWGQAPDGEDNAISLARTPNWDELQQSCPHTLIHTSGPRVGLPEGQMGNSEVGHINLGAGRVVKQEFGRISAAIDDGSFFENPAYCQAVDEAIRRGGAVHITGLLSPGGVHSHESHLHAMVRLAARRGAEKIFVHAILDGRDTPPRSAKASLEALEAVFQEVGRGRIASLVGRFYAMDRDKRWDRIQAAYQLMTSGEGEHRSATALEALEAAYARDESDEFLSPTWIDGDDGVIADDDAVIFMNWRADRARELTQAFTAEDFDGFQRRRLALAGFVTTTEYQEDFDLPVAFPPSQPKNNLGEYGAALGLRQLRIAETEKYAHVTFFLNGGREEPYPGEDRVLVPSPGVKTYDLKPEMSAPEVTDKLVAAIESGQYDFIISNYANADMVGHTGNLQAAIQAIETLDQCLGRLHKAIRAAGGEMLITADHGNAEKMADAETGQAHTAHTTNLVPLVYVGRQGRLLDDGGLCDIAPTMLTLMGQPIPDEMSGHSLVELKR</sequence>
<evidence type="ECO:0000256" key="13">
    <source>
        <dbReference type="PIRSR" id="PIRSR001492-3"/>
    </source>
</evidence>
<keyword evidence="7 10" id="KW-0464">Manganese</keyword>
<dbReference type="GO" id="GO:0030145">
    <property type="term" value="F:manganese ion binding"/>
    <property type="evidence" value="ECO:0007669"/>
    <property type="project" value="UniProtKB-UniRule"/>
</dbReference>
<dbReference type="EC" id="5.4.2.12" evidence="4 10"/>
<evidence type="ECO:0000256" key="5">
    <source>
        <dbReference type="ARBA" id="ARBA00022723"/>
    </source>
</evidence>
<feature type="binding site" evidence="10 12">
    <location>
        <position position="193"/>
    </location>
    <ligand>
        <name>substrate</name>
    </ligand>
</feature>
<evidence type="ECO:0000256" key="3">
    <source>
        <dbReference type="ARBA" id="ARBA00008819"/>
    </source>
</evidence>
<dbReference type="InterPro" id="IPR017850">
    <property type="entry name" value="Alkaline_phosphatase_core_sf"/>
</dbReference>
<comment type="similarity">
    <text evidence="3 10">Belongs to the BPG-independent phosphoglycerate mutase family.</text>
</comment>
<dbReference type="GO" id="GO:0006096">
    <property type="term" value="P:glycolytic process"/>
    <property type="evidence" value="ECO:0007669"/>
    <property type="project" value="UniProtKB-UniRule"/>
</dbReference>
<dbReference type="Pfam" id="PF06415">
    <property type="entry name" value="iPGM_N"/>
    <property type="match status" value="1"/>
</dbReference>
<name>A0AAP6JEA8_9GAMM</name>
<dbReference type="SUPFAM" id="SSF64158">
    <property type="entry name" value="2,3-Bisphosphoglycerate-independent phosphoglycerate mutase, substrate-binding domain"/>
    <property type="match status" value="1"/>
</dbReference>
<feature type="binding site" evidence="10 12">
    <location>
        <position position="187"/>
    </location>
    <ligand>
        <name>substrate</name>
    </ligand>
</feature>
<feature type="binding site" evidence="10 12">
    <location>
        <begin position="155"/>
        <end position="156"/>
    </location>
    <ligand>
        <name>substrate</name>
    </ligand>
</feature>